<evidence type="ECO:0000313" key="1">
    <source>
        <dbReference type="EMBL" id="CAJ1400392.1"/>
    </source>
</evidence>
<sequence>MSVRLQVVDVEGLRQQLPLSRQDSSTEARERLFKELVVRANCLVQMGQTKASKARSRAWIGTLSLENLRPLLRQALGSKVDCDSSSFNELADQACHVARTWFEPVSATDHECVDLNQWHVLLFALATGLGLASAAPWQPSKNGWTLELPDFANLCQRLATGTTRLSDYPIPEAVQEKLRSWASAPSEAPLDMEGAPNFQLFLQRLVTSQLPYWHTAEEELQTRKRAFQLLKLMNNTPSLPNSVPGKLTPRSSCASVAPLLTLPPSQWQSATRRSFPEKRREVPVAPKFVWPLTTN</sequence>
<name>A0AA36J7C1_9DINO</name>
<dbReference type="AlphaFoldDB" id="A0AA36J7C1"/>
<reference evidence="1" key="1">
    <citation type="submission" date="2023-08" db="EMBL/GenBank/DDBJ databases">
        <authorList>
            <person name="Chen Y."/>
            <person name="Shah S."/>
            <person name="Dougan E. K."/>
            <person name="Thang M."/>
            <person name="Chan C."/>
        </authorList>
    </citation>
    <scope>NUCLEOTIDE SEQUENCE</scope>
</reference>
<keyword evidence="2" id="KW-1185">Reference proteome</keyword>
<proteinExistence type="predicted"/>
<dbReference type="Proteomes" id="UP001178507">
    <property type="component" value="Unassembled WGS sequence"/>
</dbReference>
<gene>
    <name evidence="1" type="ORF">EVOR1521_LOCUS23736</name>
</gene>
<dbReference type="EMBL" id="CAUJNA010003370">
    <property type="protein sequence ID" value="CAJ1400392.1"/>
    <property type="molecule type" value="Genomic_DNA"/>
</dbReference>
<accession>A0AA36J7C1</accession>
<evidence type="ECO:0000313" key="2">
    <source>
        <dbReference type="Proteomes" id="UP001178507"/>
    </source>
</evidence>
<comment type="caution">
    <text evidence="1">The sequence shown here is derived from an EMBL/GenBank/DDBJ whole genome shotgun (WGS) entry which is preliminary data.</text>
</comment>
<organism evidence="1 2">
    <name type="scientific">Effrenium voratum</name>
    <dbReference type="NCBI Taxonomy" id="2562239"/>
    <lineage>
        <taxon>Eukaryota</taxon>
        <taxon>Sar</taxon>
        <taxon>Alveolata</taxon>
        <taxon>Dinophyceae</taxon>
        <taxon>Suessiales</taxon>
        <taxon>Symbiodiniaceae</taxon>
        <taxon>Effrenium</taxon>
    </lineage>
</organism>
<protein>
    <submittedName>
        <fullName evidence="1">Uncharacterized protein</fullName>
    </submittedName>
</protein>